<comment type="caution">
    <text evidence="5">The sequence shown here is derived from an EMBL/GenBank/DDBJ whole genome shotgun (WGS) entry which is preliminary data.</text>
</comment>
<dbReference type="PANTHER" id="PTHR48078:SF6">
    <property type="entry name" value="L-THREONINE DEHYDRATASE CATABOLIC TDCB"/>
    <property type="match status" value="1"/>
</dbReference>
<dbReference type="AlphaFoldDB" id="A0A8J3D1F9"/>
<evidence type="ECO:0000313" key="6">
    <source>
        <dbReference type="Proteomes" id="UP000642809"/>
    </source>
</evidence>
<accession>A0A8J3D1F9</accession>
<keyword evidence="3" id="KW-0456">Lyase</keyword>
<keyword evidence="6" id="KW-1185">Reference proteome</keyword>
<dbReference type="GO" id="GO:0003941">
    <property type="term" value="F:L-serine ammonia-lyase activity"/>
    <property type="evidence" value="ECO:0007669"/>
    <property type="project" value="TreeGrafter"/>
</dbReference>
<dbReference type="GO" id="GO:0006565">
    <property type="term" value="P:L-serine catabolic process"/>
    <property type="evidence" value="ECO:0007669"/>
    <property type="project" value="TreeGrafter"/>
</dbReference>
<dbReference type="InterPro" id="IPR001926">
    <property type="entry name" value="TrpB-like_PALP"/>
</dbReference>
<protein>
    <submittedName>
        <fullName evidence="5">Threonine synthase</fullName>
    </submittedName>
</protein>
<evidence type="ECO:0000256" key="3">
    <source>
        <dbReference type="ARBA" id="ARBA00023239"/>
    </source>
</evidence>
<reference evidence="5" key="1">
    <citation type="journal article" date="2014" name="Int. J. Syst. Evol. Microbiol.">
        <title>Complete genome sequence of Corynebacterium casei LMG S-19264T (=DSM 44701T), isolated from a smear-ripened cheese.</title>
        <authorList>
            <consortium name="US DOE Joint Genome Institute (JGI-PGF)"/>
            <person name="Walter F."/>
            <person name="Albersmeier A."/>
            <person name="Kalinowski J."/>
            <person name="Ruckert C."/>
        </authorList>
    </citation>
    <scope>NUCLEOTIDE SEQUENCE</scope>
    <source>
        <strain evidence="5">KCTC 23224</strain>
    </source>
</reference>
<dbReference type="Proteomes" id="UP000642809">
    <property type="component" value="Unassembled WGS sequence"/>
</dbReference>
<name>A0A8J3D1F9_9BACT</name>
<dbReference type="GO" id="GO:0006567">
    <property type="term" value="P:L-threonine catabolic process"/>
    <property type="evidence" value="ECO:0007669"/>
    <property type="project" value="TreeGrafter"/>
</dbReference>
<evidence type="ECO:0000256" key="1">
    <source>
        <dbReference type="ARBA" id="ARBA00001933"/>
    </source>
</evidence>
<evidence type="ECO:0000256" key="2">
    <source>
        <dbReference type="ARBA" id="ARBA00022898"/>
    </source>
</evidence>
<proteinExistence type="predicted"/>
<dbReference type="Pfam" id="PF00291">
    <property type="entry name" value="PALP"/>
    <property type="match status" value="1"/>
</dbReference>
<dbReference type="PROSITE" id="PS00165">
    <property type="entry name" value="DEHYDRATASE_SER_THR"/>
    <property type="match status" value="1"/>
</dbReference>
<gene>
    <name evidence="5" type="primary">thrC</name>
    <name evidence="5" type="ORF">GCM10008106_32690</name>
</gene>
<feature type="domain" description="Tryptophan synthase beta chain-like PALP" evidence="4">
    <location>
        <begin position="77"/>
        <end position="381"/>
    </location>
</feature>
<evidence type="ECO:0000259" key="4">
    <source>
        <dbReference type="Pfam" id="PF00291"/>
    </source>
</evidence>
<dbReference type="GO" id="GO:0030170">
    <property type="term" value="F:pyridoxal phosphate binding"/>
    <property type="evidence" value="ECO:0007669"/>
    <property type="project" value="InterPro"/>
</dbReference>
<dbReference type="RefSeq" id="WP_189585243.1">
    <property type="nucleotide sequence ID" value="NZ_BMYF01000023.1"/>
</dbReference>
<dbReference type="EMBL" id="BMYF01000023">
    <property type="protein sequence ID" value="GHB49344.1"/>
    <property type="molecule type" value="Genomic_DNA"/>
</dbReference>
<dbReference type="InterPro" id="IPR036052">
    <property type="entry name" value="TrpB-like_PALP_sf"/>
</dbReference>
<dbReference type="Gene3D" id="3.40.50.1100">
    <property type="match status" value="2"/>
</dbReference>
<keyword evidence="2" id="KW-0663">Pyridoxal phosphate</keyword>
<comment type="cofactor">
    <cofactor evidence="1">
        <name>pyridoxal 5'-phosphate</name>
        <dbReference type="ChEBI" id="CHEBI:597326"/>
    </cofactor>
</comment>
<dbReference type="CDD" id="cd01563">
    <property type="entry name" value="Thr-synth_1"/>
    <property type="match status" value="1"/>
</dbReference>
<dbReference type="NCBIfam" id="NF006050">
    <property type="entry name" value="PRK08197.1"/>
    <property type="match status" value="1"/>
</dbReference>
<dbReference type="SUPFAM" id="SSF53686">
    <property type="entry name" value="Tryptophan synthase beta subunit-like PLP-dependent enzymes"/>
    <property type="match status" value="1"/>
</dbReference>
<dbReference type="GO" id="GO:0004794">
    <property type="term" value="F:threonine deaminase activity"/>
    <property type="evidence" value="ECO:0007669"/>
    <property type="project" value="TreeGrafter"/>
</dbReference>
<reference evidence="5" key="2">
    <citation type="submission" date="2020-09" db="EMBL/GenBank/DDBJ databases">
        <authorList>
            <person name="Sun Q."/>
            <person name="Kim S."/>
        </authorList>
    </citation>
    <scope>NUCLEOTIDE SEQUENCE</scope>
    <source>
        <strain evidence="5">KCTC 23224</strain>
    </source>
</reference>
<dbReference type="InterPro" id="IPR050147">
    <property type="entry name" value="Ser/Thr_Dehydratase"/>
</dbReference>
<sequence length="390" mass="42913">MKTTIKNISYLKSLECTACGKYFDPFSIQTFSTCCNKPLNATYDVTDGLEKEVLLKRPSTLWRYREMLPLLDTDNCVSLGEGMTPMVSLNNLGAQYGFENLLMKDESLNPTGSFKARGLSMAVSKAKELGIKSCIIPTAGNAGGAMSAYCAKAGMQATVIMPKNTPKLFKEECELYGANLILLDGLIDECGNLASELAARGDLFNMATLKEPYRLEGKKTMGYEIAEQYQWDLPDVIIYPTGGGTGLLGIWKAFLEMKSLKWLSNDSKLPKMIVVQSDLCSPVCDAFENSNNHRGFKMSIANGLSVPKAFGLDMIIQVLKSSQGRTIRISDLEILDGVREIGKNEGIVISPEGAAVWEALKKLKKQKFINPTDKILLINTGSGFKYMENY</sequence>
<evidence type="ECO:0000313" key="5">
    <source>
        <dbReference type="EMBL" id="GHB49344.1"/>
    </source>
</evidence>
<dbReference type="GO" id="GO:0009097">
    <property type="term" value="P:isoleucine biosynthetic process"/>
    <property type="evidence" value="ECO:0007669"/>
    <property type="project" value="TreeGrafter"/>
</dbReference>
<dbReference type="PANTHER" id="PTHR48078">
    <property type="entry name" value="THREONINE DEHYDRATASE, MITOCHONDRIAL-RELATED"/>
    <property type="match status" value="1"/>
</dbReference>
<organism evidence="5 6">
    <name type="scientific">Mongoliitalea lutea</name>
    <dbReference type="NCBI Taxonomy" id="849756"/>
    <lineage>
        <taxon>Bacteria</taxon>
        <taxon>Pseudomonadati</taxon>
        <taxon>Bacteroidota</taxon>
        <taxon>Cytophagia</taxon>
        <taxon>Cytophagales</taxon>
        <taxon>Cyclobacteriaceae</taxon>
        <taxon>Mongoliitalea</taxon>
    </lineage>
</organism>
<dbReference type="InterPro" id="IPR000634">
    <property type="entry name" value="Ser/Thr_deHydtase_PyrdxlP-BS"/>
</dbReference>